<dbReference type="Pfam" id="PF02604">
    <property type="entry name" value="PhdYeFM_antitox"/>
    <property type="match status" value="1"/>
</dbReference>
<evidence type="ECO:0000313" key="7">
    <source>
        <dbReference type="Proteomes" id="UP000046122"/>
    </source>
</evidence>
<dbReference type="NCBIfam" id="TIGR01552">
    <property type="entry name" value="phd_fam"/>
    <property type="match status" value="1"/>
</dbReference>
<reference evidence="7 8" key="1">
    <citation type="submission" date="2014-08" db="EMBL/GenBank/DDBJ databases">
        <authorList>
            <person name="Moulin Lionel"/>
        </authorList>
    </citation>
    <scope>NUCLEOTIDE SEQUENCE [LARGE SCALE GENOMIC DNA]</scope>
</reference>
<evidence type="ECO:0000313" key="3">
    <source>
        <dbReference type="EMBL" id="CDX28722.1"/>
    </source>
</evidence>
<dbReference type="InterPro" id="IPR006442">
    <property type="entry name" value="Antitoxin_Phd/YefM"/>
</dbReference>
<comment type="similarity">
    <text evidence="1 2">Belongs to the phD/YefM antitoxin family.</text>
</comment>
<dbReference type="Gene3D" id="3.40.1620.10">
    <property type="entry name" value="YefM-like domain"/>
    <property type="match status" value="1"/>
</dbReference>
<sequence>MKQYPSTDLKQNLGDVLAAASQQPVSITRHNKPRYVLMSIEAYEARFADDSRRAYAAKDAPVEHVEMLEEYAAGESRD</sequence>
<protein>
    <recommendedName>
        <fullName evidence="2">Antitoxin</fullName>
    </recommendedName>
</protein>
<accession>A0A090GDT4</accession>
<gene>
    <name evidence="3" type="ORF">MPL3356_80462</name>
    <name evidence="5" type="ORF">MPL3365_90038</name>
    <name evidence="4" type="ORF">MPLDJ20_60159</name>
</gene>
<dbReference type="EMBL" id="CCNE01000067">
    <property type="protein sequence ID" value="CDX63366.1"/>
    <property type="molecule type" value="Genomic_DNA"/>
</dbReference>
<evidence type="ECO:0000256" key="1">
    <source>
        <dbReference type="ARBA" id="ARBA00009981"/>
    </source>
</evidence>
<evidence type="ECO:0000313" key="6">
    <source>
        <dbReference type="Proteomes" id="UP000045285"/>
    </source>
</evidence>
<evidence type="ECO:0000313" key="5">
    <source>
        <dbReference type="EMBL" id="CDX63366.1"/>
    </source>
</evidence>
<keyword evidence="6" id="KW-1185">Reference proteome</keyword>
<dbReference type="Proteomes" id="UP000045285">
    <property type="component" value="Unassembled WGS sequence"/>
</dbReference>
<proteinExistence type="inferred from homology"/>
<dbReference type="InterPro" id="IPR036165">
    <property type="entry name" value="YefM-like_sf"/>
</dbReference>
<reference evidence="6" key="2">
    <citation type="submission" date="2014-08" db="EMBL/GenBank/DDBJ databases">
        <authorList>
            <person name="Moulin L."/>
        </authorList>
    </citation>
    <scope>NUCLEOTIDE SEQUENCE [LARGE SCALE GENOMIC DNA]</scope>
</reference>
<dbReference type="Proteomes" id="UP000046373">
    <property type="component" value="Unassembled WGS sequence"/>
</dbReference>
<dbReference type="AlphaFoldDB" id="A0A090GDT4"/>
<organism evidence="5 7">
    <name type="scientific">Mesorhizobium plurifarium</name>
    <dbReference type="NCBI Taxonomy" id="69974"/>
    <lineage>
        <taxon>Bacteria</taxon>
        <taxon>Pseudomonadati</taxon>
        <taxon>Pseudomonadota</taxon>
        <taxon>Alphaproteobacteria</taxon>
        <taxon>Hyphomicrobiales</taxon>
        <taxon>Phyllobacteriaceae</taxon>
        <taxon>Mesorhizobium</taxon>
    </lineage>
</organism>
<dbReference type="SUPFAM" id="SSF143120">
    <property type="entry name" value="YefM-like"/>
    <property type="match status" value="1"/>
</dbReference>
<evidence type="ECO:0000313" key="8">
    <source>
        <dbReference type="Proteomes" id="UP000046373"/>
    </source>
</evidence>
<evidence type="ECO:0000256" key="2">
    <source>
        <dbReference type="RuleBase" id="RU362080"/>
    </source>
</evidence>
<dbReference type="Proteomes" id="UP000046122">
    <property type="component" value="Unassembled WGS sequence"/>
</dbReference>
<dbReference type="EMBL" id="CCMZ01000075">
    <property type="protein sequence ID" value="CDX28722.1"/>
    <property type="molecule type" value="Genomic_DNA"/>
</dbReference>
<dbReference type="EMBL" id="CCNB01000043">
    <property type="protein sequence ID" value="CDX43235.1"/>
    <property type="molecule type" value="Genomic_DNA"/>
</dbReference>
<dbReference type="STRING" id="69974.MPLDJ20_60159"/>
<name>A0A090GDT4_MESPL</name>
<evidence type="ECO:0000313" key="4">
    <source>
        <dbReference type="EMBL" id="CDX43235.1"/>
    </source>
</evidence>
<comment type="function">
    <text evidence="2">Antitoxin component of a type II toxin-antitoxin (TA) system.</text>
</comment>